<keyword evidence="2" id="KW-1185">Reference proteome</keyword>
<protein>
    <recommendedName>
        <fullName evidence="3">Mariner Mos1 transposase</fullName>
    </recommendedName>
</protein>
<name>A0A4Y2I9J3_ARAVE</name>
<dbReference type="GO" id="GO:0003676">
    <property type="term" value="F:nucleic acid binding"/>
    <property type="evidence" value="ECO:0007669"/>
    <property type="project" value="InterPro"/>
</dbReference>
<dbReference type="Gene3D" id="3.30.420.10">
    <property type="entry name" value="Ribonuclease H-like superfamily/Ribonuclease H"/>
    <property type="match status" value="1"/>
</dbReference>
<gene>
    <name evidence="1" type="ORF">AVEN_188169_1</name>
</gene>
<sequence>MRLQLYTRIAAFENGDCVRGVYARRAEKYCTFLVGENIFGKGYSQGNAYCSQLELFVPTNVQRKHSGLLNRRILFYHDNARPHTARLTKVQDSPPLDPFKLQAFRD</sequence>
<proteinExistence type="predicted"/>
<comment type="caution">
    <text evidence="1">The sequence shown here is derived from an EMBL/GenBank/DDBJ whole genome shotgun (WGS) entry which is preliminary data.</text>
</comment>
<accession>A0A4Y2I9J3</accession>
<reference evidence="1 2" key="1">
    <citation type="journal article" date="2019" name="Sci. Rep.">
        <title>Orb-weaving spider Araneus ventricosus genome elucidates the spidroin gene catalogue.</title>
        <authorList>
            <person name="Kono N."/>
            <person name="Nakamura H."/>
            <person name="Ohtoshi R."/>
            <person name="Moran D.A.P."/>
            <person name="Shinohara A."/>
            <person name="Yoshida Y."/>
            <person name="Fujiwara M."/>
            <person name="Mori M."/>
            <person name="Tomita M."/>
            <person name="Arakawa K."/>
        </authorList>
    </citation>
    <scope>NUCLEOTIDE SEQUENCE [LARGE SCALE GENOMIC DNA]</scope>
</reference>
<organism evidence="1 2">
    <name type="scientific">Araneus ventricosus</name>
    <name type="common">Orbweaver spider</name>
    <name type="synonym">Epeira ventricosa</name>
    <dbReference type="NCBI Taxonomy" id="182803"/>
    <lineage>
        <taxon>Eukaryota</taxon>
        <taxon>Metazoa</taxon>
        <taxon>Ecdysozoa</taxon>
        <taxon>Arthropoda</taxon>
        <taxon>Chelicerata</taxon>
        <taxon>Arachnida</taxon>
        <taxon>Araneae</taxon>
        <taxon>Araneomorphae</taxon>
        <taxon>Entelegynae</taxon>
        <taxon>Araneoidea</taxon>
        <taxon>Araneidae</taxon>
        <taxon>Araneus</taxon>
    </lineage>
</organism>
<dbReference type="Proteomes" id="UP000499080">
    <property type="component" value="Unassembled WGS sequence"/>
</dbReference>
<dbReference type="AlphaFoldDB" id="A0A4Y2I9J3"/>
<dbReference type="InterPro" id="IPR036397">
    <property type="entry name" value="RNaseH_sf"/>
</dbReference>
<evidence type="ECO:0000313" key="1">
    <source>
        <dbReference type="EMBL" id="GBM74170.1"/>
    </source>
</evidence>
<dbReference type="EMBL" id="BGPR01002480">
    <property type="protein sequence ID" value="GBM74170.1"/>
    <property type="molecule type" value="Genomic_DNA"/>
</dbReference>
<evidence type="ECO:0000313" key="2">
    <source>
        <dbReference type="Proteomes" id="UP000499080"/>
    </source>
</evidence>
<evidence type="ECO:0008006" key="3">
    <source>
        <dbReference type="Google" id="ProtNLM"/>
    </source>
</evidence>